<feature type="domain" description="ER membrane protein complex subunit 1 C-terminal" evidence="13">
    <location>
        <begin position="702"/>
        <end position="928"/>
    </location>
</feature>
<dbReference type="PANTHER" id="PTHR21573">
    <property type="entry name" value="ER MEMBRANE PROTEIN COMPLEX SUBUNIT 1"/>
    <property type="match status" value="1"/>
</dbReference>
<keyword evidence="9 11" id="KW-0472">Membrane</keyword>
<organism evidence="15 16">
    <name type="scientific">Phyllosticta capitalensis</name>
    <dbReference type="NCBI Taxonomy" id="121624"/>
    <lineage>
        <taxon>Eukaryota</taxon>
        <taxon>Fungi</taxon>
        <taxon>Dikarya</taxon>
        <taxon>Ascomycota</taxon>
        <taxon>Pezizomycotina</taxon>
        <taxon>Dothideomycetes</taxon>
        <taxon>Dothideomycetes incertae sedis</taxon>
        <taxon>Botryosphaeriales</taxon>
        <taxon>Phyllostictaceae</taxon>
        <taxon>Phyllosticta</taxon>
    </lineage>
</organism>
<evidence type="ECO:0000256" key="1">
    <source>
        <dbReference type="ARBA" id="ARBA00004115"/>
    </source>
</evidence>
<accession>A0ABR1YJ02</accession>
<sequence length="931" mass="100772">MLLPSLLALTATLIPSALAVFADDAYQVDYHYALLGAPQQHATFFHQPRADSKASLLYTLSEKLVLGAINPRDGSLVWRQNLSSSSNTAPGFLRAGEDQDTVVSAVDGYVAAWDATDGRLAWSANFKDAHVKDLEVMELPDASNAAKDAIVLCGGSTPSVKRLDGQTGAVKWEFEDTSGDTPYQVSTSATAVYSVSLSSSMLGGLKIKVTAIDPLTGKKLDQYTLASDSDISSAENILFVGANTASPLLAWTDKAFKTLKVNVIGSKSTSSFNIENASGEEIEQVVLHAPHRINSVPHFLVHYQTAKSHWAEVYHANVKTGAVTKAYSLPKLGGRGAFSTSSIDANVYFTRITPDEVIVVDSTSHGILGRWPVKRDASKQGPLQPLHAVSEVAVRENTASAVRAAVFLADGNWDMLRNGDFAWSRPEALAGALDAVWVELPPEESLAHELEIETHQTVLGAYIHRVKRHLRDLEHLPSYLQTLPTRLFSSEEAADTLDKLRRDSFGFNKPVVVVTETGRFVALSAGAIIWNQDALNLPTGEKVQQVDVKFVNGTIAALFPQIDRQVLLNATTGVLIQTQDKSAFETVQTGPKDVSYKVLDNEIKGLLTGKEEAWQFAPVRGERIVSVTPRPLPDPVASIGKVLGDRRVLYKYLNPNLVFVTAVNDAVGTLSIYLLDSVSGAVLYEASHDSVDTAQPIPAALSENWATYSYSLSTDSSAPSKGHLLVVAEFFESTLPNDRGPFGSASNYSSLRPSSGALGESAKPKVLSQTYHIPEPISHMAVTQTIQGITSKWLLITLPESNSVVGVPRQFLDPRRPVGRDPTPDEQVEGLMRYTPVIEFDPRQYLNHKREVLGIKKVVTSPALVESTSLVLALGLDVFGTRVAPSSAFDVLGKEFNKPQLVLTVGALAAAVAFVAPLVRRKQINAQWQSL</sequence>
<evidence type="ECO:0000256" key="2">
    <source>
        <dbReference type="ARBA" id="ARBA00007904"/>
    </source>
</evidence>
<dbReference type="InterPro" id="IPR011047">
    <property type="entry name" value="Quinoprotein_ADH-like_sf"/>
</dbReference>
<dbReference type="Proteomes" id="UP001492380">
    <property type="component" value="Unassembled WGS sequence"/>
</dbReference>
<dbReference type="Pfam" id="PF07774">
    <property type="entry name" value="EMC1_C"/>
    <property type="match status" value="1"/>
</dbReference>
<evidence type="ECO:0000313" key="15">
    <source>
        <dbReference type="EMBL" id="KAK8230772.1"/>
    </source>
</evidence>
<evidence type="ECO:0000259" key="13">
    <source>
        <dbReference type="Pfam" id="PF07774"/>
    </source>
</evidence>
<comment type="similarity">
    <text evidence="2">Belongs to the EMC1 family.</text>
</comment>
<evidence type="ECO:0000259" key="14">
    <source>
        <dbReference type="Pfam" id="PF25293"/>
    </source>
</evidence>
<evidence type="ECO:0000256" key="3">
    <source>
        <dbReference type="ARBA" id="ARBA00011276"/>
    </source>
</evidence>
<comment type="subcellular location">
    <subcellularLocation>
        <location evidence="1">Endoplasmic reticulum membrane</location>
        <topology evidence="1">Single-pass type I membrane protein</topology>
    </subcellularLocation>
</comment>
<dbReference type="InterPro" id="IPR011678">
    <property type="entry name" value="EMC1_C"/>
</dbReference>
<dbReference type="PANTHER" id="PTHR21573:SF0">
    <property type="entry name" value="ER MEMBRANE PROTEIN COMPLEX SUBUNIT 1"/>
    <property type="match status" value="1"/>
</dbReference>
<evidence type="ECO:0000256" key="6">
    <source>
        <dbReference type="ARBA" id="ARBA00022729"/>
    </source>
</evidence>
<keyword evidence="16" id="KW-1185">Reference proteome</keyword>
<gene>
    <name evidence="15" type="ORF">HDK90DRAFT_440072</name>
</gene>
<comment type="subunit">
    <text evidence="3">Component of the ER membrane protein complex (EMC).</text>
</comment>
<evidence type="ECO:0000256" key="5">
    <source>
        <dbReference type="ARBA" id="ARBA00022692"/>
    </source>
</evidence>
<keyword evidence="10" id="KW-0325">Glycoprotein</keyword>
<dbReference type="InterPro" id="IPR026895">
    <property type="entry name" value="EMC1"/>
</dbReference>
<evidence type="ECO:0000256" key="7">
    <source>
        <dbReference type="ARBA" id="ARBA00022824"/>
    </source>
</evidence>
<feature type="chain" id="PRO_5045279950" description="ER membrane protein complex subunit 1" evidence="12">
    <location>
        <begin position="20"/>
        <end position="931"/>
    </location>
</feature>
<dbReference type="Pfam" id="PF25293">
    <property type="entry name" value="Beta-prop_EMC1_N"/>
    <property type="match status" value="1"/>
</dbReference>
<evidence type="ECO:0000256" key="12">
    <source>
        <dbReference type="SAM" id="SignalP"/>
    </source>
</evidence>
<keyword evidence="7" id="KW-0256">Endoplasmic reticulum</keyword>
<evidence type="ECO:0000256" key="4">
    <source>
        <dbReference type="ARBA" id="ARBA00020824"/>
    </source>
</evidence>
<comment type="caution">
    <text evidence="15">The sequence shown here is derived from an EMBL/GenBank/DDBJ whole genome shotgun (WGS) entry which is preliminary data.</text>
</comment>
<reference evidence="15 16" key="1">
    <citation type="submission" date="2024-04" db="EMBL/GenBank/DDBJ databases">
        <title>Phyllosticta paracitricarpa is synonymous to the EU quarantine fungus P. citricarpa based on phylogenomic analyses.</title>
        <authorList>
            <consortium name="Lawrence Berkeley National Laboratory"/>
            <person name="Van Ingen-Buijs V.A."/>
            <person name="Van Westerhoven A.C."/>
            <person name="Haridas S."/>
            <person name="Skiadas P."/>
            <person name="Martin F."/>
            <person name="Groenewald J.Z."/>
            <person name="Crous P.W."/>
            <person name="Seidl M.F."/>
        </authorList>
    </citation>
    <scope>NUCLEOTIDE SEQUENCE [LARGE SCALE GENOMIC DNA]</scope>
    <source>
        <strain evidence="15 16">CBS 123374</strain>
    </source>
</reference>
<dbReference type="EMBL" id="JBBWRZ010000008">
    <property type="protein sequence ID" value="KAK8230772.1"/>
    <property type="molecule type" value="Genomic_DNA"/>
</dbReference>
<dbReference type="Gene3D" id="2.130.10.10">
    <property type="entry name" value="YVTN repeat-like/Quinoprotein amine dehydrogenase"/>
    <property type="match status" value="1"/>
</dbReference>
<proteinExistence type="inferred from homology"/>
<name>A0ABR1YJ02_9PEZI</name>
<keyword evidence="8 11" id="KW-1133">Transmembrane helix</keyword>
<dbReference type="SUPFAM" id="SSF50998">
    <property type="entry name" value="Quinoprotein alcohol dehydrogenase-like"/>
    <property type="match status" value="1"/>
</dbReference>
<feature type="signal peptide" evidence="12">
    <location>
        <begin position="1"/>
        <end position="19"/>
    </location>
</feature>
<protein>
    <recommendedName>
        <fullName evidence="4">ER membrane protein complex subunit 1</fullName>
    </recommendedName>
</protein>
<keyword evidence="6 12" id="KW-0732">Signal</keyword>
<evidence type="ECO:0000256" key="9">
    <source>
        <dbReference type="ARBA" id="ARBA00023136"/>
    </source>
</evidence>
<evidence type="ECO:0000256" key="11">
    <source>
        <dbReference type="SAM" id="Phobius"/>
    </source>
</evidence>
<dbReference type="InterPro" id="IPR015943">
    <property type="entry name" value="WD40/YVTN_repeat-like_dom_sf"/>
</dbReference>
<feature type="transmembrane region" description="Helical" evidence="11">
    <location>
        <begin position="901"/>
        <end position="919"/>
    </location>
</feature>
<dbReference type="InterPro" id="IPR058545">
    <property type="entry name" value="Beta-prop_EMC1_1st"/>
</dbReference>
<feature type="domain" description="EMC1 first beta-propeller" evidence="14">
    <location>
        <begin position="19"/>
        <end position="427"/>
    </location>
</feature>
<keyword evidence="5 11" id="KW-0812">Transmembrane</keyword>
<evidence type="ECO:0000256" key="8">
    <source>
        <dbReference type="ARBA" id="ARBA00022989"/>
    </source>
</evidence>
<evidence type="ECO:0000313" key="16">
    <source>
        <dbReference type="Proteomes" id="UP001492380"/>
    </source>
</evidence>
<evidence type="ECO:0000256" key="10">
    <source>
        <dbReference type="ARBA" id="ARBA00023180"/>
    </source>
</evidence>